<feature type="domain" description="Solute-binding protein family 3/N-terminal" evidence="4">
    <location>
        <begin position="36"/>
        <end position="253"/>
    </location>
</feature>
<name>A0ABS4DUQ7_9HYPH</name>
<keyword evidence="2 3" id="KW-0732">Signal</keyword>
<evidence type="ECO:0000256" key="1">
    <source>
        <dbReference type="ARBA" id="ARBA00004418"/>
    </source>
</evidence>
<reference evidence="5 6" key="1">
    <citation type="submission" date="2021-03" db="EMBL/GenBank/DDBJ databases">
        <title>Genomic Encyclopedia of Type Strains, Phase IV (KMG-IV): sequencing the most valuable type-strain genomes for metagenomic binning, comparative biology and taxonomic classification.</title>
        <authorList>
            <person name="Goeker M."/>
        </authorList>
    </citation>
    <scope>NUCLEOTIDE SEQUENCE [LARGE SCALE GENOMIC DNA]</scope>
    <source>
        <strain evidence="5 6">DSM 21600</strain>
    </source>
</reference>
<dbReference type="PANTHER" id="PTHR35936">
    <property type="entry name" value="MEMBRANE-BOUND LYTIC MUREIN TRANSGLYCOSYLASE F"/>
    <property type="match status" value="1"/>
</dbReference>
<dbReference type="CDD" id="cd13530">
    <property type="entry name" value="PBP2_peptides_like"/>
    <property type="match status" value="1"/>
</dbReference>
<evidence type="ECO:0000313" key="6">
    <source>
        <dbReference type="Proteomes" id="UP000759443"/>
    </source>
</evidence>
<evidence type="ECO:0000259" key="4">
    <source>
        <dbReference type="SMART" id="SM00062"/>
    </source>
</evidence>
<dbReference type="RefSeq" id="WP_209942505.1">
    <property type="nucleotide sequence ID" value="NZ_JAGGJU010000002.1"/>
</dbReference>
<dbReference type="Gene3D" id="3.40.190.10">
    <property type="entry name" value="Periplasmic binding protein-like II"/>
    <property type="match status" value="2"/>
</dbReference>
<evidence type="ECO:0000313" key="5">
    <source>
        <dbReference type="EMBL" id="MBP1849422.1"/>
    </source>
</evidence>
<dbReference type="InterPro" id="IPR001638">
    <property type="entry name" value="Solute-binding_3/MltF_N"/>
</dbReference>
<gene>
    <name evidence="5" type="ORF">J2Z17_000843</name>
</gene>
<organism evidence="5 6">
    <name type="scientific">Rhizobium halophytocola</name>
    <dbReference type="NCBI Taxonomy" id="735519"/>
    <lineage>
        <taxon>Bacteria</taxon>
        <taxon>Pseudomonadati</taxon>
        <taxon>Pseudomonadota</taxon>
        <taxon>Alphaproteobacteria</taxon>
        <taxon>Hyphomicrobiales</taxon>
        <taxon>Rhizobiaceae</taxon>
        <taxon>Rhizobium/Agrobacterium group</taxon>
        <taxon>Rhizobium</taxon>
    </lineage>
</organism>
<dbReference type="EMBL" id="JAGGJU010000002">
    <property type="protein sequence ID" value="MBP1849422.1"/>
    <property type="molecule type" value="Genomic_DNA"/>
</dbReference>
<comment type="subcellular location">
    <subcellularLocation>
        <location evidence="1">Periplasm</location>
    </subcellularLocation>
</comment>
<proteinExistence type="predicted"/>
<accession>A0ABS4DUQ7</accession>
<evidence type="ECO:0000256" key="2">
    <source>
        <dbReference type="ARBA" id="ARBA00022729"/>
    </source>
</evidence>
<feature type="signal peptide" evidence="3">
    <location>
        <begin position="1"/>
        <end position="23"/>
    </location>
</feature>
<sequence>MKPLAKAALLALAVTLPASFALADDAKTVKTVNPGQLTVAYRTDDRPVSFIDPQGKPAGFLVEFCTAVADKLGLKVQYVATDFASMVPAVRNNRYDTAAFQTLVTPEREKVVDFTKAVGYSQARLVSRKDAAIDKVDGAKDKSVAITRGSALIPKLQDLAPGVEVREFPNIAASLNALLAKQVDGLFTGLTTATHLVEQHKELTASQMVTTGEAAFPVSKDNPELKAALDDAITGLMKDGTFTKMFVKWYPASVRIPDQLYSDYPGMPQQPAEK</sequence>
<comment type="caution">
    <text evidence="5">The sequence shown here is derived from an EMBL/GenBank/DDBJ whole genome shotgun (WGS) entry which is preliminary data.</text>
</comment>
<evidence type="ECO:0000256" key="3">
    <source>
        <dbReference type="SAM" id="SignalP"/>
    </source>
</evidence>
<keyword evidence="6" id="KW-1185">Reference proteome</keyword>
<dbReference type="SMART" id="SM00062">
    <property type="entry name" value="PBPb"/>
    <property type="match status" value="1"/>
</dbReference>
<protein>
    <submittedName>
        <fullName evidence="5">Polar amino acid transport system substrate-binding protein</fullName>
    </submittedName>
</protein>
<dbReference type="Pfam" id="PF00497">
    <property type="entry name" value="SBP_bac_3"/>
    <property type="match status" value="1"/>
</dbReference>
<dbReference type="Proteomes" id="UP000759443">
    <property type="component" value="Unassembled WGS sequence"/>
</dbReference>
<feature type="chain" id="PRO_5045443299" evidence="3">
    <location>
        <begin position="24"/>
        <end position="274"/>
    </location>
</feature>
<dbReference type="PANTHER" id="PTHR35936:SF35">
    <property type="entry name" value="L-CYSTINE-BINDING PROTEIN TCYJ"/>
    <property type="match status" value="1"/>
</dbReference>
<dbReference type="SUPFAM" id="SSF53850">
    <property type="entry name" value="Periplasmic binding protein-like II"/>
    <property type="match status" value="1"/>
</dbReference>